<keyword evidence="2" id="KW-1185">Reference proteome</keyword>
<dbReference type="Proteomes" id="UP000035996">
    <property type="component" value="Unassembled WGS sequence"/>
</dbReference>
<dbReference type="AlphaFoldDB" id="A0A0J6CRL8"/>
<evidence type="ECO:0000313" key="1">
    <source>
        <dbReference type="EMBL" id="KMM35803.1"/>
    </source>
</evidence>
<accession>A0A0J6CRL8</accession>
<dbReference type="PROSITE" id="PS51257">
    <property type="entry name" value="PROKAR_LIPOPROTEIN"/>
    <property type="match status" value="1"/>
</dbReference>
<evidence type="ECO:0000313" key="2">
    <source>
        <dbReference type="Proteomes" id="UP000035996"/>
    </source>
</evidence>
<gene>
    <name evidence="1" type="ORF">AB986_20320</name>
</gene>
<comment type="caution">
    <text evidence="1">The sequence shown here is derived from an EMBL/GenBank/DDBJ whole genome shotgun (WGS) entry which is preliminary data.</text>
</comment>
<name>A0A0J6CRL8_9BACL</name>
<dbReference type="RefSeq" id="WP_048313478.1">
    <property type="nucleotide sequence ID" value="NZ_CP119526.1"/>
</dbReference>
<proteinExistence type="predicted"/>
<protein>
    <submittedName>
        <fullName evidence="1">Uncharacterized protein</fullName>
    </submittedName>
</protein>
<dbReference type="EMBL" id="LELK01000015">
    <property type="protein sequence ID" value="KMM35803.1"/>
    <property type="molecule type" value="Genomic_DNA"/>
</dbReference>
<dbReference type="STRING" id="157733.AB986_20320"/>
<reference evidence="1" key="1">
    <citation type="submission" date="2015-06" db="EMBL/GenBank/DDBJ databases">
        <authorList>
            <person name="Liu B."/>
            <person name="Wang J."/>
            <person name="Zhu Y."/>
            <person name="Liu G."/>
            <person name="Chen Q."/>
            <person name="Zheng C."/>
            <person name="Che J."/>
            <person name="Ge C."/>
            <person name="Shi H."/>
            <person name="Pan Z."/>
            <person name="Liu X."/>
        </authorList>
    </citation>
    <scope>NUCLEOTIDE SEQUENCE [LARGE SCALE GENOMIC DNA]</scope>
    <source>
        <strain evidence="1">DSM 16346</strain>
    </source>
</reference>
<sequence>MKHRSTFLSVGILCITLLTSCASSDYQNAMGKGIDSIGQQDYHQAAIYFEVALSEQANNKKALTYFEQASQMEEGIDLYHQEKYVSSLDAFKAIANQDDGLITVQKEARKWQMTILDEQEELVATEETIDTINQLISIEEYNRALEEIQSLNMKLQSEDALSYYKDELAKLTKRVHKSLDELEDVNVSASTDQTEGKAATTKKDTEKVDEGITYTSYTNERFRFKIEYPSYLTAGSPPTNGDGLTFYNEELEITVFGSHNVRDETIEDIYQQSIDTISVPIAYDRLADNWFVLSYVENGMIIYDKFFYGNDVFNRFIITYPENKQDVYGPVTTHISDTFVPSAN</sequence>
<dbReference type="OrthoDB" id="1957749at2"/>
<organism evidence="1 2">
    <name type="scientific">Guptibacillus hwajinpoensis</name>
    <dbReference type="NCBI Taxonomy" id="208199"/>
    <lineage>
        <taxon>Bacteria</taxon>
        <taxon>Bacillati</taxon>
        <taxon>Bacillota</taxon>
        <taxon>Bacilli</taxon>
        <taxon>Bacillales</taxon>
        <taxon>Guptibacillaceae</taxon>
        <taxon>Guptibacillus</taxon>
    </lineage>
</organism>